<comment type="caution">
    <text evidence="2">The sequence shown here is derived from an EMBL/GenBank/DDBJ whole genome shotgun (WGS) entry which is preliminary data.</text>
</comment>
<sequence length="69" mass="7566">MKANAQTPNPLYAAQTPTPPPIIVAILFEIASGLKFIFILKIAFGTILKDWIINVRAINLIKFLSKGIS</sequence>
<evidence type="ECO:0000313" key="3">
    <source>
        <dbReference type="Proteomes" id="UP000635885"/>
    </source>
</evidence>
<keyword evidence="3" id="KW-1185">Reference proteome</keyword>
<accession>A0ABQ1M9D4</accession>
<feature type="transmembrane region" description="Helical" evidence="1">
    <location>
        <begin position="22"/>
        <end position="44"/>
    </location>
</feature>
<name>A0ABQ1M9D4_9BACT</name>
<organism evidence="2 3">
    <name type="scientific">Belliella aquatica</name>
    <dbReference type="NCBI Taxonomy" id="1323734"/>
    <lineage>
        <taxon>Bacteria</taxon>
        <taxon>Pseudomonadati</taxon>
        <taxon>Bacteroidota</taxon>
        <taxon>Cytophagia</taxon>
        <taxon>Cytophagales</taxon>
        <taxon>Cyclobacteriaceae</taxon>
        <taxon>Belliella</taxon>
    </lineage>
</organism>
<dbReference type="Proteomes" id="UP000635885">
    <property type="component" value="Unassembled WGS sequence"/>
</dbReference>
<keyword evidence="1" id="KW-0812">Transmembrane</keyword>
<dbReference type="EMBL" id="BMFD01000004">
    <property type="protein sequence ID" value="GGC36969.1"/>
    <property type="molecule type" value="Genomic_DNA"/>
</dbReference>
<reference evidence="3" key="1">
    <citation type="journal article" date="2019" name="Int. J. Syst. Evol. Microbiol.">
        <title>The Global Catalogue of Microorganisms (GCM) 10K type strain sequencing project: providing services to taxonomists for standard genome sequencing and annotation.</title>
        <authorList>
            <consortium name="The Broad Institute Genomics Platform"/>
            <consortium name="The Broad Institute Genome Sequencing Center for Infectious Disease"/>
            <person name="Wu L."/>
            <person name="Ma J."/>
        </authorList>
    </citation>
    <scope>NUCLEOTIDE SEQUENCE [LARGE SCALE GENOMIC DNA]</scope>
    <source>
        <strain evidence="3">CGMCC 1.12479</strain>
    </source>
</reference>
<proteinExistence type="predicted"/>
<keyword evidence="1" id="KW-1133">Transmembrane helix</keyword>
<evidence type="ECO:0000256" key="1">
    <source>
        <dbReference type="SAM" id="Phobius"/>
    </source>
</evidence>
<protein>
    <submittedName>
        <fullName evidence="2">Uncharacterized protein</fullName>
    </submittedName>
</protein>
<evidence type="ECO:0000313" key="2">
    <source>
        <dbReference type="EMBL" id="GGC36969.1"/>
    </source>
</evidence>
<gene>
    <name evidence="2" type="ORF">GCM10010993_14790</name>
</gene>
<keyword evidence="1" id="KW-0472">Membrane</keyword>